<evidence type="ECO:0000259" key="9">
    <source>
        <dbReference type="Pfam" id="PF13614"/>
    </source>
</evidence>
<dbReference type="InterPro" id="IPR005702">
    <property type="entry name" value="Wzc-like_C"/>
</dbReference>
<evidence type="ECO:0000256" key="1">
    <source>
        <dbReference type="ARBA" id="ARBA00007316"/>
    </source>
</evidence>
<dbReference type="EC" id="2.7.10.2" evidence="2"/>
<comment type="catalytic activity">
    <reaction evidence="8">
        <text>L-tyrosyl-[protein] + ATP = O-phospho-L-tyrosyl-[protein] + ADP + H(+)</text>
        <dbReference type="Rhea" id="RHEA:10596"/>
        <dbReference type="Rhea" id="RHEA-COMP:10136"/>
        <dbReference type="Rhea" id="RHEA-COMP:20101"/>
        <dbReference type="ChEBI" id="CHEBI:15378"/>
        <dbReference type="ChEBI" id="CHEBI:30616"/>
        <dbReference type="ChEBI" id="CHEBI:46858"/>
        <dbReference type="ChEBI" id="CHEBI:61978"/>
        <dbReference type="ChEBI" id="CHEBI:456216"/>
        <dbReference type="EC" id="2.7.10.2"/>
    </reaction>
</comment>
<protein>
    <recommendedName>
        <fullName evidence="2">non-specific protein-tyrosine kinase</fullName>
        <ecNumber evidence="2">2.7.10.2</ecNumber>
    </recommendedName>
</protein>
<evidence type="ECO:0000313" key="11">
    <source>
        <dbReference type="Proteomes" id="UP000298482"/>
    </source>
</evidence>
<evidence type="ECO:0000313" key="10">
    <source>
        <dbReference type="EMBL" id="TGA80422.1"/>
    </source>
</evidence>
<evidence type="ECO:0000256" key="2">
    <source>
        <dbReference type="ARBA" id="ARBA00011903"/>
    </source>
</evidence>
<evidence type="ECO:0000256" key="6">
    <source>
        <dbReference type="ARBA" id="ARBA00022840"/>
    </source>
</evidence>
<dbReference type="PANTHER" id="PTHR32309">
    <property type="entry name" value="TYROSINE-PROTEIN KINASE"/>
    <property type="match status" value="1"/>
</dbReference>
<feature type="domain" description="AAA" evidence="9">
    <location>
        <begin position="47"/>
        <end position="173"/>
    </location>
</feature>
<name>A0ABY2KET4_9STAP</name>
<dbReference type="Pfam" id="PF13614">
    <property type="entry name" value="AAA_31"/>
    <property type="match status" value="1"/>
</dbReference>
<dbReference type="Gene3D" id="3.40.50.300">
    <property type="entry name" value="P-loop containing nucleotide triphosphate hydrolases"/>
    <property type="match status" value="1"/>
</dbReference>
<reference evidence="10 11" key="1">
    <citation type="submission" date="2019-04" db="EMBL/GenBank/DDBJ databases">
        <title>Genomic characterization of Staphylococcus petrasii strains.</title>
        <authorList>
            <person name="Vrbovska V."/>
            <person name="Kovarovic V."/>
            <person name="Maslanova I."/>
            <person name="Indrakova A."/>
            <person name="Petras P."/>
            <person name="Sedo O."/>
            <person name="Svec P."/>
            <person name="Fisarova L."/>
            <person name="Sedlacek I."/>
            <person name="Doskar J."/>
            <person name="Pantucek R."/>
        </authorList>
    </citation>
    <scope>NUCLEOTIDE SEQUENCE [LARGE SCALE GENOMIC DNA]</scope>
    <source>
        <strain evidence="10 11">CCM 8421</strain>
    </source>
</reference>
<dbReference type="InterPro" id="IPR027417">
    <property type="entry name" value="P-loop_NTPase"/>
</dbReference>
<evidence type="ECO:0000256" key="5">
    <source>
        <dbReference type="ARBA" id="ARBA00022777"/>
    </source>
</evidence>
<dbReference type="NCBIfam" id="TIGR01007">
    <property type="entry name" value="eps_fam"/>
    <property type="match status" value="1"/>
</dbReference>
<dbReference type="EMBL" id="SRJF01000002">
    <property type="protein sequence ID" value="TGA80422.1"/>
    <property type="molecule type" value="Genomic_DNA"/>
</dbReference>
<evidence type="ECO:0000256" key="3">
    <source>
        <dbReference type="ARBA" id="ARBA00022679"/>
    </source>
</evidence>
<proteinExistence type="inferred from homology"/>
<dbReference type="SUPFAM" id="SSF52540">
    <property type="entry name" value="P-loop containing nucleoside triphosphate hydrolases"/>
    <property type="match status" value="1"/>
</dbReference>
<keyword evidence="6" id="KW-0067">ATP-binding</keyword>
<dbReference type="PANTHER" id="PTHR32309:SF13">
    <property type="entry name" value="FERRIC ENTEROBACTIN TRANSPORT PROTEIN FEPE"/>
    <property type="match status" value="1"/>
</dbReference>
<dbReference type="GO" id="GO:0004715">
    <property type="term" value="F:non-membrane spanning protein tyrosine kinase activity"/>
    <property type="evidence" value="ECO:0007669"/>
    <property type="project" value="UniProtKB-EC"/>
</dbReference>
<accession>A0ABY2KET4</accession>
<keyword evidence="3 10" id="KW-0808">Transferase</keyword>
<evidence type="ECO:0000256" key="8">
    <source>
        <dbReference type="ARBA" id="ARBA00051245"/>
    </source>
</evidence>
<comment type="similarity">
    <text evidence="1">Belongs to the CpsD/CapB family.</text>
</comment>
<organism evidence="10 11">
    <name type="scientific">Staphylococcus croceilyticus</name>
    <dbReference type="NCBI Taxonomy" id="319942"/>
    <lineage>
        <taxon>Bacteria</taxon>
        <taxon>Bacillati</taxon>
        <taxon>Bacillota</taxon>
        <taxon>Bacilli</taxon>
        <taxon>Bacillales</taxon>
        <taxon>Staphylococcaceae</taxon>
        <taxon>Staphylococcus</taxon>
    </lineage>
</organism>
<comment type="caution">
    <text evidence="10">The sequence shown here is derived from an EMBL/GenBank/DDBJ whole genome shotgun (WGS) entry which is preliminary data.</text>
</comment>
<dbReference type="CDD" id="cd05387">
    <property type="entry name" value="BY-kinase"/>
    <property type="match status" value="1"/>
</dbReference>
<evidence type="ECO:0000256" key="4">
    <source>
        <dbReference type="ARBA" id="ARBA00022741"/>
    </source>
</evidence>
<evidence type="ECO:0000256" key="7">
    <source>
        <dbReference type="ARBA" id="ARBA00023137"/>
    </source>
</evidence>
<keyword evidence="7" id="KW-0829">Tyrosine-protein kinase</keyword>
<dbReference type="Proteomes" id="UP000298482">
    <property type="component" value="Unassembled WGS sequence"/>
</dbReference>
<dbReference type="RefSeq" id="WP_103328629.1">
    <property type="nucleotide sequence ID" value="NZ_PPRD01000014.1"/>
</dbReference>
<sequence length="236" mass="26259">MAKKVKDKRKKLNTPLIVEDKPKSIVSEKFRGIRSNIMFSGANEEIKSIIVTSEKPAAGKSIVSANIAITYAQAGYKTLIIDGDMRKPTQQYHFGTSNYDGLSNLIIGKSDFSKAIRSTRVENLDLLTSGPVPPNPSELIASRRFNKIFNELTEIYDFILIDTPPVVSVTDAQVFLQNVLDCVMVIDSEKNNKNDVKKAKQLIDKADGHIIGAVLNKTQADKSSNYYYYYGDEAND</sequence>
<keyword evidence="11" id="KW-1185">Reference proteome</keyword>
<gene>
    <name evidence="10" type="ORF">E2556_02040</name>
</gene>
<keyword evidence="5" id="KW-0418">Kinase</keyword>
<dbReference type="InterPro" id="IPR025669">
    <property type="entry name" value="AAA_dom"/>
</dbReference>
<dbReference type="InterPro" id="IPR050445">
    <property type="entry name" value="Bact_polysacc_biosynth/exp"/>
</dbReference>
<keyword evidence="4" id="KW-0547">Nucleotide-binding</keyword>